<evidence type="ECO:0000259" key="7">
    <source>
        <dbReference type="SMART" id="SM00382"/>
    </source>
</evidence>
<keyword evidence="6" id="KW-0175">Coiled coil</keyword>
<dbReference type="CDD" id="cd19501">
    <property type="entry name" value="RecA-like_FtsH"/>
    <property type="match status" value="1"/>
</dbReference>
<dbReference type="GO" id="GO:0005524">
    <property type="term" value="F:ATP binding"/>
    <property type="evidence" value="ECO:0007669"/>
    <property type="project" value="InterPro"/>
</dbReference>
<dbReference type="FunFam" id="3.40.50.300:FF:000982">
    <property type="entry name" value="Inactive ATP-dependent zinc metalloprotease FTSHI 2 like"/>
    <property type="match status" value="1"/>
</dbReference>
<dbReference type="InterPro" id="IPR000642">
    <property type="entry name" value="Peptidase_M41"/>
</dbReference>
<dbReference type="Pfam" id="PF00004">
    <property type="entry name" value="AAA"/>
    <property type="match status" value="1"/>
</dbReference>
<keyword evidence="3" id="KW-0645">Protease</keyword>
<feature type="coiled-coil region" evidence="6">
    <location>
        <begin position="226"/>
        <end position="295"/>
    </location>
</feature>
<dbReference type="Pfam" id="PF01434">
    <property type="entry name" value="Peptidase_M41"/>
    <property type="match status" value="1"/>
</dbReference>
<gene>
    <name evidence="8" type="ORF">Goarm_021351</name>
</gene>
<dbReference type="SMART" id="SM00382">
    <property type="entry name" value="AAA"/>
    <property type="match status" value="1"/>
</dbReference>
<evidence type="ECO:0000256" key="5">
    <source>
        <dbReference type="ARBA" id="ARBA00022946"/>
    </source>
</evidence>
<feature type="domain" description="AAA+ ATPase" evidence="7">
    <location>
        <begin position="443"/>
        <end position="582"/>
    </location>
</feature>
<accession>A0A7J9IS36</accession>
<name>A0A7J9IS36_9ROSI</name>
<dbReference type="GO" id="GO:0006508">
    <property type="term" value="P:proteolysis"/>
    <property type="evidence" value="ECO:0007669"/>
    <property type="project" value="UniProtKB-KW"/>
</dbReference>
<dbReference type="SUPFAM" id="SSF140990">
    <property type="entry name" value="FtsH protease domain-like"/>
    <property type="match status" value="1"/>
</dbReference>
<comment type="caution">
    <text evidence="8">The sequence shown here is derived from an EMBL/GenBank/DDBJ whole genome shotgun (WGS) entry which is preliminary data.</text>
</comment>
<organism evidence="8 9">
    <name type="scientific">Gossypium armourianum</name>
    <dbReference type="NCBI Taxonomy" id="34283"/>
    <lineage>
        <taxon>Eukaryota</taxon>
        <taxon>Viridiplantae</taxon>
        <taxon>Streptophyta</taxon>
        <taxon>Embryophyta</taxon>
        <taxon>Tracheophyta</taxon>
        <taxon>Spermatophyta</taxon>
        <taxon>Magnoliopsida</taxon>
        <taxon>eudicotyledons</taxon>
        <taxon>Gunneridae</taxon>
        <taxon>Pentapetalae</taxon>
        <taxon>rosids</taxon>
        <taxon>malvids</taxon>
        <taxon>Malvales</taxon>
        <taxon>Malvaceae</taxon>
        <taxon>Malvoideae</taxon>
        <taxon>Gossypium</taxon>
    </lineage>
</organism>
<protein>
    <recommendedName>
        <fullName evidence="7">AAA+ ATPase domain-containing protein</fullName>
    </recommendedName>
</protein>
<dbReference type="PRINTS" id="PR00830">
    <property type="entry name" value="ENDOLAPTASE"/>
</dbReference>
<dbReference type="GO" id="GO:0009507">
    <property type="term" value="C:chloroplast"/>
    <property type="evidence" value="ECO:0007669"/>
    <property type="project" value="TreeGrafter"/>
</dbReference>
<dbReference type="InterPro" id="IPR027417">
    <property type="entry name" value="P-loop_NTPase"/>
</dbReference>
<evidence type="ECO:0000256" key="6">
    <source>
        <dbReference type="SAM" id="Coils"/>
    </source>
</evidence>
<dbReference type="Gene3D" id="3.40.50.300">
    <property type="entry name" value="P-loop containing nucleotide triphosphate hydrolases"/>
    <property type="match status" value="1"/>
</dbReference>
<dbReference type="InterPro" id="IPR041569">
    <property type="entry name" value="AAA_lid_3"/>
</dbReference>
<dbReference type="InterPro" id="IPR003593">
    <property type="entry name" value="AAA+_ATPase"/>
</dbReference>
<dbReference type="AlphaFoldDB" id="A0A7J9IS36"/>
<feature type="coiled-coil region" evidence="6">
    <location>
        <begin position="322"/>
        <end position="369"/>
    </location>
</feature>
<dbReference type="Pfam" id="PF17862">
    <property type="entry name" value="AAA_lid_3"/>
    <property type="match status" value="1"/>
</dbReference>
<dbReference type="InterPro" id="IPR003959">
    <property type="entry name" value="ATPase_AAA_core"/>
</dbReference>
<sequence>MAYHFSFGSSLYPKLPSLKPKLQNPFFFSSYPSISCQIYSSKSNSSDDDDKAKKTHFNFVALPITLTIISTSFPQQSSLAAVKVSDRKKTQKKTQEALTPEQIKQWSKNLPIVTNRIPYTEILSLKHEGKLKHLIKPPSASLKQRAEPVLVVLEDSRVLRTVLPSIDSDRKFWDSWDELKIESLCVNAYTPPIKRPEVPSPYLGFLWRVPAFMLSWFKPKKESKRALEIRRQREEFKRQKKEELARMREEREMIEKMMKAQKKEDERRKKREIRKRKYEESLRDARRNYQSMANMWASLAQDSNVATALGLVFFVIFYRTVVLSYRKQKKDYEDRLKIEKAEAEERKKMRELEREMEGIEGEDDEAEQGGGEQNPYLKMAMQFMKSGARVRRAQNKRLPQYLERGVDVKFSDVAGLGKIRLELEEIVKFFTHGEMYRRRGVRIPGGILLCGPPGVGKTLLAKAVAGEAGVNFFSISASQFVEIYVGVGASRVRALYQEAKENAPSVVFIDELDAVGRERGLIKGSGGQERDATLNQLLVCLDGFEGRGNVITIASTNRPDILDPALVRPGRFDRKIFIPKPGLIGRMEILQVHARKKPMAEDVDYMAVASMTDGMVGAELANIVEVAAINMIRDGRTEITTDDLLQAAQIEERGMLDRKERSPETWKQVAINEAAMAVVAVNFPDLRNIEFAISLPDLKSVMIWQLVRNSLKTLELVSELWFTVMVTIAPRAGRELGYVRMKMDHIKFTEGMLSRQSLLDHITVQLAPRAADELWFGEGQLSTIWSETADNARSAARMFVLGGLSEKHHGLSNFWVADRINEIDSEALQIVNICYERAKEILQQNRKLMDAVVDELVEKKSLTKQEFFGLVELHGSLQPMPPSIVDIRVAKRTQFQEMMMNPNVKVTGSSSS</sequence>
<evidence type="ECO:0000256" key="1">
    <source>
        <dbReference type="ARBA" id="ARBA00010044"/>
    </source>
</evidence>
<comment type="similarity">
    <text evidence="1">In the C-terminal section; belongs to the peptidase M41 family.</text>
</comment>
<dbReference type="GO" id="GO:0004222">
    <property type="term" value="F:metalloendopeptidase activity"/>
    <property type="evidence" value="ECO:0007669"/>
    <property type="project" value="InterPro"/>
</dbReference>
<dbReference type="SUPFAM" id="SSF52540">
    <property type="entry name" value="P-loop containing nucleoside triphosphate hydrolases"/>
    <property type="match status" value="1"/>
</dbReference>
<evidence type="ECO:0000256" key="4">
    <source>
        <dbReference type="ARBA" id="ARBA00022801"/>
    </source>
</evidence>
<reference evidence="8 9" key="1">
    <citation type="journal article" date="2019" name="Genome Biol. Evol.">
        <title>Insights into the evolution of the New World diploid cottons (Gossypium, subgenus Houzingenia) based on genome sequencing.</title>
        <authorList>
            <person name="Grover C.E."/>
            <person name="Arick M.A. 2nd"/>
            <person name="Thrash A."/>
            <person name="Conover J.L."/>
            <person name="Sanders W.S."/>
            <person name="Peterson D.G."/>
            <person name="Frelichowski J.E."/>
            <person name="Scheffler J.A."/>
            <person name="Scheffler B.E."/>
            <person name="Wendel J.F."/>
        </authorList>
    </citation>
    <scope>NUCLEOTIDE SEQUENCE [LARGE SCALE GENOMIC DNA]</scope>
    <source>
        <strain evidence="8">6</strain>
        <tissue evidence="8">Leaf</tissue>
    </source>
</reference>
<dbReference type="PANTHER" id="PTHR23076:SF56">
    <property type="entry name" value="INACTIVE ATP-DEPENDENT ZINC METALLOPROTEASE FTSHI 2, CHLOROPLASTIC-RELATED"/>
    <property type="match status" value="1"/>
</dbReference>
<dbReference type="Proteomes" id="UP000593575">
    <property type="component" value="Unassembled WGS sequence"/>
</dbReference>
<evidence type="ECO:0000313" key="8">
    <source>
        <dbReference type="EMBL" id="MBA0824703.1"/>
    </source>
</evidence>
<keyword evidence="9" id="KW-1185">Reference proteome</keyword>
<proteinExistence type="inferred from homology"/>
<dbReference type="Gene3D" id="1.20.58.760">
    <property type="entry name" value="Peptidase M41"/>
    <property type="match status" value="1"/>
</dbReference>
<dbReference type="GO" id="GO:0004176">
    <property type="term" value="F:ATP-dependent peptidase activity"/>
    <property type="evidence" value="ECO:0007669"/>
    <property type="project" value="InterPro"/>
</dbReference>
<dbReference type="GO" id="GO:0016887">
    <property type="term" value="F:ATP hydrolysis activity"/>
    <property type="evidence" value="ECO:0007669"/>
    <property type="project" value="InterPro"/>
</dbReference>
<keyword evidence="4" id="KW-0378">Hydrolase</keyword>
<dbReference type="FunFam" id="1.10.8.60:FF:000072">
    <property type="entry name" value="probable inactive ATP-dependent zinc metalloprotease FTSHI 2, chloroplastic"/>
    <property type="match status" value="1"/>
</dbReference>
<keyword evidence="5" id="KW-0809">Transit peptide</keyword>
<evidence type="ECO:0000313" key="9">
    <source>
        <dbReference type="Proteomes" id="UP000593575"/>
    </source>
</evidence>
<dbReference type="PANTHER" id="PTHR23076">
    <property type="entry name" value="METALLOPROTEASE M41 FTSH"/>
    <property type="match status" value="1"/>
</dbReference>
<dbReference type="Gene3D" id="1.10.8.60">
    <property type="match status" value="1"/>
</dbReference>
<evidence type="ECO:0000256" key="2">
    <source>
        <dbReference type="ARBA" id="ARBA00010550"/>
    </source>
</evidence>
<comment type="similarity">
    <text evidence="2">In the N-terminal section; belongs to the AAA ATPase family.</text>
</comment>
<dbReference type="InterPro" id="IPR037219">
    <property type="entry name" value="Peptidase_M41-like"/>
</dbReference>
<dbReference type="EMBL" id="JABFAE010000003">
    <property type="protein sequence ID" value="MBA0824703.1"/>
    <property type="molecule type" value="Genomic_DNA"/>
</dbReference>
<dbReference type="GO" id="GO:0045037">
    <property type="term" value="P:protein import into chloroplast stroma"/>
    <property type="evidence" value="ECO:0007669"/>
    <property type="project" value="TreeGrafter"/>
</dbReference>
<evidence type="ECO:0000256" key="3">
    <source>
        <dbReference type="ARBA" id="ARBA00022670"/>
    </source>
</evidence>